<evidence type="ECO:0000313" key="1">
    <source>
        <dbReference type="EMBL" id="THU93636.1"/>
    </source>
</evidence>
<sequence length="157" mass="17346">MGRVQVEPVRDEEVKEGETPVRVVVVEGGDVEVGRIRIRIVGKAGRRGARAGRVVGSVGGMGEMAVGDSVGGQVPRQKREGAHLVTFRTKGGLCVFAILSVGRAYEQRLLTDFYAWKEASEEGKWEAKSDEVETALWFLEPKTPKLERRTTICRQHL</sequence>
<dbReference type="EMBL" id="ML179244">
    <property type="protein sequence ID" value="THU93636.1"/>
    <property type="molecule type" value="Genomic_DNA"/>
</dbReference>
<organism evidence="1 2">
    <name type="scientific">Dendrothele bispora (strain CBS 962.96)</name>
    <dbReference type="NCBI Taxonomy" id="1314807"/>
    <lineage>
        <taxon>Eukaryota</taxon>
        <taxon>Fungi</taxon>
        <taxon>Dikarya</taxon>
        <taxon>Basidiomycota</taxon>
        <taxon>Agaricomycotina</taxon>
        <taxon>Agaricomycetes</taxon>
        <taxon>Agaricomycetidae</taxon>
        <taxon>Agaricales</taxon>
        <taxon>Agaricales incertae sedis</taxon>
        <taxon>Dendrothele</taxon>
    </lineage>
</organism>
<accession>A0A4S8LVG7</accession>
<dbReference type="Proteomes" id="UP000297245">
    <property type="component" value="Unassembled WGS sequence"/>
</dbReference>
<gene>
    <name evidence="1" type="ORF">K435DRAFT_799545</name>
</gene>
<dbReference type="AlphaFoldDB" id="A0A4S8LVG7"/>
<keyword evidence="2" id="KW-1185">Reference proteome</keyword>
<name>A0A4S8LVG7_DENBC</name>
<protein>
    <submittedName>
        <fullName evidence="1">Uncharacterized protein</fullName>
    </submittedName>
</protein>
<evidence type="ECO:0000313" key="2">
    <source>
        <dbReference type="Proteomes" id="UP000297245"/>
    </source>
</evidence>
<reference evidence="1 2" key="1">
    <citation type="journal article" date="2019" name="Nat. Ecol. Evol.">
        <title>Megaphylogeny resolves global patterns of mushroom evolution.</title>
        <authorList>
            <person name="Varga T."/>
            <person name="Krizsan K."/>
            <person name="Foldi C."/>
            <person name="Dima B."/>
            <person name="Sanchez-Garcia M."/>
            <person name="Sanchez-Ramirez S."/>
            <person name="Szollosi G.J."/>
            <person name="Szarkandi J.G."/>
            <person name="Papp V."/>
            <person name="Albert L."/>
            <person name="Andreopoulos W."/>
            <person name="Angelini C."/>
            <person name="Antonin V."/>
            <person name="Barry K.W."/>
            <person name="Bougher N.L."/>
            <person name="Buchanan P."/>
            <person name="Buyck B."/>
            <person name="Bense V."/>
            <person name="Catcheside P."/>
            <person name="Chovatia M."/>
            <person name="Cooper J."/>
            <person name="Damon W."/>
            <person name="Desjardin D."/>
            <person name="Finy P."/>
            <person name="Geml J."/>
            <person name="Haridas S."/>
            <person name="Hughes K."/>
            <person name="Justo A."/>
            <person name="Karasinski D."/>
            <person name="Kautmanova I."/>
            <person name="Kiss B."/>
            <person name="Kocsube S."/>
            <person name="Kotiranta H."/>
            <person name="LaButti K.M."/>
            <person name="Lechner B.E."/>
            <person name="Liimatainen K."/>
            <person name="Lipzen A."/>
            <person name="Lukacs Z."/>
            <person name="Mihaltcheva S."/>
            <person name="Morgado L.N."/>
            <person name="Niskanen T."/>
            <person name="Noordeloos M.E."/>
            <person name="Ohm R.A."/>
            <person name="Ortiz-Santana B."/>
            <person name="Ovrebo C."/>
            <person name="Racz N."/>
            <person name="Riley R."/>
            <person name="Savchenko A."/>
            <person name="Shiryaev A."/>
            <person name="Soop K."/>
            <person name="Spirin V."/>
            <person name="Szebenyi C."/>
            <person name="Tomsovsky M."/>
            <person name="Tulloss R.E."/>
            <person name="Uehling J."/>
            <person name="Grigoriev I.V."/>
            <person name="Vagvolgyi C."/>
            <person name="Papp T."/>
            <person name="Martin F.M."/>
            <person name="Miettinen O."/>
            <person name="Hibbett D.S."/>
            <person name="Nagy L.G."/>
        </authorList>
    </citation>
    <scope>NUCLEOTIDE SEQUENCE [LARGE SCALE GENOMIC DNA]</scope>
    <source>
        <strain evidence="1 2">CBS 962.96</strain>
    </source>
</reference>
<proteinExistence type="predicted"/>